<dbReference type="EMBL" id="LEKV01006251">
    <property type="protein sequence ID" value="KVH87414.1"/>
    <property type="molecule type" value="Genomic_DNA"/>
</dbReference>
<protein>
    <submittedName>
        <fullName evidence="1">Uncharacterized protein</fullName>
    </submittedName>
</protein>
<evidence type="ECO:0000313" key="2">
    <source>
        <dbReference type="Proteomes" id="UP000243975"/>
    </source>
</evidence>
<accession>A0A118JRR3</accession>
<keyword evidence="2" id="KW-1185">Reference proteome</keyword>
<evidence type="ECO:0000313" key="1">
    <source>
        <dbReference type="EMBL" id="KVH87414.1"/>
    </source>
</evidence>
<sequence length="31" mass="3145">MILSSKVVSSSCAAIYPNKGSLVACVMANLS</sequence>
<gene>
    <name evidence="1" type="ORF">Ccrd_025356</name>
</gene>
<name>A0A118JRR3_CYNCS</name>
<comment type="caution">
    <text evidence="1">The sequence shown here is derived from an EMBL/GenBank/DDBJ whole genome shotgun (WGS) entry which is preliminary data.</text>
</comment>
<reference evidence="1 2" key="1">
    <citation type="journal article" date="2016" name="Sci. Rep.">
        <title>The genome sequence of the outbreeding globe artichoke constructed de novo incorporating a phase-aware low-pass sequencing strategy of F1 progeny.</title>
        <authorList>
            <person name="Scaglione D."/>
            <person name="Reyes-Chin-Wo S."/>
            <person name="Acquadro A."/>
            <person name="Froenicke L."/>
            <person name="Portis E."/>
            <person name="Beitel C."/>
            <person name="Tirone M."/>
            <person name="Mauro R."/>
            <person name="Lo Monaco A."/>
            <person name="Mauromicale G."/>
            <person name="Faccioli P."/>
            <person name="Cattivelli L."/>
            <person name="Rieseberg L."/>
            <person name="Michelmore R."/>
            <person name="Lanteri S."/>
        </authorList>
    </citation>
    <scope>NUCLEOTIDE SEQUENCE [LARGE SCALE GENOMIC DNA]</scope>
    <source>
        <strain evidence="1">2C</strain>
    </source>
</reference>
<proteinExistence type="predicted"/>
<dbReference type="Gramene" id="KVH87414">
    <property type="protein sequence ID" value="KVH87414"/>
    <property type="gene ID" value="Ccrd_025356"/>
</dbReference>
<organism evidence="1 2">
    <name type="scientific">Cynara cardunculus var. scolymus</name>
    <name type="common">Globe artichoke</name>
    <name type="synonym">Cynara scolymus</name>
    <dbReference type="NCBI Taxonomy" id="59895"/>
    <lineage>
        <taxon>Eukaryota</taxon>
        <taxon>Viridiplantae</taxon>
        <taxon>Streptophyta</taxon>
        <taxon>Embryophyta</taxon>
        <taxon>Tracheophyta</taxon>
        <taxon>Spermatophyta</taxon>
        <taxon>Magnoliopsida</taxon>
        <taxon>eudicotyledons</taxon>
        <taxon>Gunneridae</taxon>
        <taxon>Pentapetalae</taxon>
        <taxon>asterids</taxon>
        <taxon>campanulids</taxon>
        <taxon>Asterales</taxon>
        <taxon>Asteraceae</taxon>
        <taxon>Carduoideae</taxon>
        <taxon>Cardueae</taxon>
        <taxon>Carduinae</taxon>
        <taxon>Cynara</taxon>
    </lineage>
</organism>
<dbReference type="Proteomes" id="UP000243975">
    <property type="component" value="Unassembled WGS sequence"/>
</dbReference>
<dbReference type="AlphaFoldDB" id="A0A118JRR3"/>